<name>D4MIY7_9FIRM</name>
<reference evidence="1 2" key="1">
    <citation type="submission" date="2010-03" db="EMBL/GenBank/DDBJ databases">
        <title>The genome sequence of Eubacterium siraeum V10Sc8a.</title>
        <authorList>
            <consortium name="metaHIT consortium -- http://www.metahit.eu/"/>
            <person name="Pajon A."/>
            <person name="Turner K."/>
            <person name="Parkhill J."/>
            <person name="Duncan S."/>
            <person name="Flint H."/>
        </authorList>
    </citation>
    <scope>NUCLEOTIDE SEQUENCE [LARGE SCALE GENOMIC DNA]</scope>
    <source>
        <strain evidence="1 2">V10Sc8a</strain>
    </source>
</reference>
<proteinExistence type="predicted"/>
<evidence type="ECO:0000313" key="1">
    <source>
        <dbReference type="EMBL" id="CBL33720.1"/>
    </source>
</evidence>
<sequence>MNLDSKVIIWYNYYVIDPYAVLYIISKYGVFTAENE</sequence>
<dbReference type="AlphaFoldDB" id="D4MIY7"/>
<protein>
    <submittedName>
        <fullName evidence="1">Uncharacterized protein</fullName>
    </submittedName>
</protein>
<accession>D4MIY7</accession>
<organism evidence="1 2">
    <name type="scientific">[Eubacterium] siraeum V10Sc8a</name>
    <dbReference type="NCBI Taxonomy" id="717961"/>
    <lineage>
        <taxon>Bacteria</taxon>
        <taxon>Bacillati</taxon>
        <taxon>Bacillota</taxon>
        <taxon>Clostridia</taxon>
        <taxon>Eubacteriales</taxon>
        <taxon>Oscillospiraceae</taxon>
        <taxon>Oscillospiraceae incertae sedis</taxon>
    </lineage>
</organism>
<dbReference type="BioCyc" id="ESIR717961:G136L-486-MONOMER"/>
<dbReference type="Proteomes" id="UP000007050">
    <property type="component" value="Chromosome"/>
</dbReference>
<reference evidence="1 2" key="2">
    <citation type="submission" date="2010-03" db="EMBL/GenBank/DDBJ databases">
        <authorList>
            <person name="Pajon A."/>
        </authorList>
    </citation>
    <scope>NUCLEOTIDE SEQUENCE [LARGE SCALE GENOMIC DNA]</scope>
    <source>
        <strain evidence="1 2">V10Sc8a</strain>
    </source>
</reference>
<dbReference type="EMBL" id="FP929059">
    <property type="protein sequence ID" value="CBL33720.1"/>
    <property type="molecule type" value="Genomic_DNA"/>
</dbReference>
<dbReference type="PATRIC" id="fig|717961.3.peg.674"/>
<dbReference type="KEGG" id="esr:ES1_06020"/>
<dbReference type="HOGENOM" id="CLU_3356254_0_0_9"/>
<evidence type="ECO:0000313" key="2">
    <source>
        <dbReference type="Proteomes" id="UP000007050"/>
    </source>
</evidence>
<gene>
    <name evidence="1" type="ORF">ES1_06020</name>
</gene>